<dbReference type="Gene3D" id="3.40.50.11350">
    <property type="match status" value="1"/>
</dbReference>
<reference evidence="4 5" key="1">
    <citation type="submission" date="2016-03" db="EMBL/GenBank/DDBJ databases">
        <title>Choanephora cucurbitarum.</title>
        <authorList>
            <person name="Min B."/>
            <person name="Park H."/>
            <person name="Park J.-H."/>
            <person name="Shin H.-D."/>
            <person name="Choi I.-G."/>
        </authorList>
    </citation>
    <scope>NUCLEOTIDE SEQUENCE [LARGE SCALE GENOMIC DNA]</scope>
    <source>
        <strain evidence="4 5">KUS-F28377</strain>
    </source>
</reference>
<dbReference type="AlphaFoldDB" id="A0A1C7NKB5"/>
<dbReference type="EMBL" id="LUGH01000123">
    <property type="protein sequence ID" value="OBZ88936.1"/>
    <property type="molecule type" value="Genomic_DNA"/>
</dbReference>
<dbReference type="GO" id="GO:0016740">
    <property type="term" value="F:transferase activity"/>
    <property type="evidence" value="ECO:0007669"/>
    <property type="project" value="UniProtKB-KW"/>
</dbReference>
<keyword evidence="2" id="KW-0294">Fucose metabolism</keyword>
<name>A0A1C7NKB5_9FUNG</name>
<dbReference type="InterPro" id="IPR019378">
    <property type="entry name" value="GDP-Fuc_O-FucTrfase"/>
</dbReference>
<proteinExistence type="predicted"/>
<accession>A0A1C7NKB5</accession>
<comment type="caution">
    <text evidence="4">The sequence shown here is derived from an EMBL/GenBank/DDBJ whole genome shotgun (WGS) entry which is preliminary data.</text>
</comment>
<gene>
    <name evidence="4" type="ORF">A0J61_03023</name>
</gene>
<dbReference type="InParanoid" id="A0A1C7NKB5"/>
<evidence type="ECO:0000313" key="5">
    <source>
        <dbReference type="Proteomes" id="UP000093000"/>
    </source>
</evidence>
<dbReference type="OrthoDB" id="2020419at2759"/>
<dbReference type="GO" id="GO:0006004">
    <property type="term" value="P:fucose metabolic process"/>
    <property type="evidence" value="ECO:0007669"/>
    <property type="project" value="UniProtKB-KW"/>
</dbReference>
<sequence length="429" mass="50123">MYSTQTEKSVVVPYAYPGRVKYSYQWPPSSSGKTRLYQDAKHIDRAFCGQDRCRFLLPVAITEQESKAQMHFRQLAFLAGQLNRTIVLPNVYHSHMGSCLPYSFDFYYDQEWLDRNDKHFKYITMAAFKQWIEARHQESAIPTGQEIYVQGSRKSKLLKRIKNCFYQAFDFSQRPVVNYQFLDHSKVPKDINLNKVMTSLLSDQARHHESALEEPVDVINLYYDRRYMFLHHPQAARPLSYNPHWSQVANQIVEQLKPFIAIHWRMERLEPVSNLLPCAKNLVEQVQQMNHTNVFLLTDYPHLLNNRPESNSFRPSQLVPEHHQAIEYLYRHLNVTLTAVAPVPSNVSDRWHVVPIQSTQDDRFPQDKSVLGIVDKLVAMQAQWFFAGKPDVCAKRSSFTARIIDSRKKAMKHHTQGDLEPVKTFDISV</sequence>
<dbReference type="Proteomes" id="UP000093000">
    <property type="component" value="Unassembled WGS sequence"/>
</dbReference>
<organism evidence="4 5">
    <name type="scientific">Choanephora cucurbitarum</name>
    <dbReference type="NCBI Taxonomy" id="101091"/>
    <lineage>
        <taxon>Eukaryota</taxon>
        <taxon>Fungi</taxon>
        <taxon>Fungi incertae sedis</taxon>
        <taxon>Mucoromycota</taxon>
        <taxon>Mucoromycotina</taxon>
        <taxon>Mucoromycetes</taxon>
        <taxon>Mucorales</taxon>
        <taxon>Mucorineae</taxon>
        <taxon>Choanephoraceae</taxon>
        <taxon>Choanephoroideae</taxon>
        <taxon>Choanephora</taxon>
    </lineage>
</organism>
<evidence type="ECO:0000256" key="2">
    <source>
        <dbReference type="ARBA" id="ARBA00023253"/>
    </source>
</evidence>
<keyword evidence="5" id="KW-1185">Reference proteome</keyword>
<protein>
    <submittedName>
        <fullName evidence="4">Uncharacterized protein</fullName>
    </submittedName>
</protein>
<keyword evidence="3" id="KW-0119">Carbohydrate metabolism</keyword>
<evidence type="ECO:0000256" key="3">
    <source>
        <dbReference type="ARBA" id="ARBA00023277"/>
    </source>
</evidence>
<keyword evidence="1" id="KW-0808">Transferase</keyword>
<evidence type="ECO:0000256" key="1">
    <source>
        <dbReference type="ARBA" id="ARBA00022679"/>
    </source>
</evidence>
<evidence type="ECO:0000313" key="4">
    <source>
        <dbReference type="EMBL" id="OBZ88936.1"/>
    </source>
</evidence>
<dbReference type="Pfam" id="PF10250">
    <property type="entry name" value="O-FucT"/>
    <property type="match status" value="1"/>
</dbReference>